<dbReference type="HOGENOM" id="CLU_021804_0_0_1"/>
<dbReference type="OMA" id="AREMCLN"/>
<dbReference type="GO" id="GO:0005847">
    <property type="term" value="C:mRNA cleavage and polyadenylation specificity factor complex"/>
    <property type="evidence" value="ECO:0007669"/>
    <property type="project" value="TreeGrafter"/>
</dbReference>
<keyword evidence="7" id="KW-1185">Reference proteome</keyword>
<dbReference type="eggNOG" id="KOG1895">
    <property type="taxonomic scope" value="Eukaryota"/>
</dbReference>
<dbReference type="PANTHER" id="PTHR15245">
    <property type="entry name" value="SYMPLEKIN-RELATED"/>
    <property type="match status" value="1"/>
</dbReference>
<gene>
    <name evidence="6" type="ORF">SEPMUDRAFT_146295</name>
</gene>
<evidence type="ECO:0000256" key="2">
    <source>
        <dbReference type="ARBA" id="ARBA00022664"/>
    </source>
</evidence>
<comment type="subcellular location">
    <subcellularLocation>
        <location evidence="1">Nucleus</location>
    </subcellularLocation>
</comment>
<reference evidence="6 7" key="1">
    <citation type="journal article" date="2012" name="PLoS Pathog.">
        <title>Diverse lifestyles and strategies of plant pathogenesis encoded in the genomes of eighteen Dothideomycetes fungi.</title>
        <authorList>
            <person name="Ohm R.A."/>
            <person name="Feau N."/>
            <person name="Henrissat B."/>
            <person name="Schoch C.L."/>
            <person name="Horwitz B.A."/>
            <person name="Barry K.W."/>
            <person name="Condon B.J."/>
            <person name="Copeland A.C."/>
            <person name="Dhillon B."/>
            <person name="Glaser F."/>
            <person name="Hesse C.N."/>
            <person name="Kosti I."/>
            <person name="LaButti K."/>
            <person name="Lindquist E.A."/>
            <person name="Lucas S."/>
            <person name="Salamov A.A."/>
            <person name="Bradshaw R.E."/>
            <person name="Ciuffetti L."/>
            <person name="Hamelin R.C."/>
            <person name="Kema G.H.J."/>
            <person name="Lawrence C."/>
            <person name="Scott J.A."/>
            <person name="Spatafora J.W."/>
            <person name="Turgeon B.G."/>
            <person name="de Wit P.J.G.M."/>
            <person name="Zhong S."/>
            <person name="Goodwin S.B."/>
            <person name="Grigoriev I.V."/>
        </authorList>
    </citation>
    <scope>NUCLEOTIDE SEQUENCE [LARGE SCALE GENOMIC DNA]</scope>
    <source>
        <strain evidence="6 7">SO2202</strain>
    </source>
</reference>
<evidence type="ECO:0000256" key="4">
    <source>
        <dbReference type="SAM" id="MobiDB-lite"/>
    </source>
</evidence>
<evidence type="ECO:0000313" key="6">
    <source>
        <dbReference type="EMBL" id="EMF17195.1"/>
    </source>
</evidence>
<organism evidence="6 7">
    <name type="scientific">Sphaerulina musiva (strain SO2202)</name>
    <name type="common">Poplar stem canker fungus</name>
    <name type="synonym">Septoria musiva</name>
    <dbReference type="NCBI Taxonomy" id="692275"/>
    <lineage>
        <taxon>Eukaryota</taxon>
        <taxon>Fungi</taxon>
        <taxon>Dikarya</taxon>
        <taxon>Ascomycota</taxon>
        <taxon>Pezizomycotina</taxon>
        <taxon>Dothideomycetes</taxon>
        <taxon>Dothideomycetidae</taxon>
        <taxon>Mycosphaerellales</taxon>
        <taxon>Mycosphaerellaceae</taxon>
        <taxon>Sphaerulina</taxon>
    </lineage>
</organism>
<dbReference type="AlphaFoldDB" id="N1QJ37"/>
<dbReference type="Proteomes" id="UP000016931">
    <property type="component" value="Unassembled WGS sequence"/>
</dbReference>
<dbReference type="EMBL" id="KB456260">
    <property type="protein sequence ID" value="EMF17195.1"/>
    <property type="molecule type" value="Genomic_DNA"/>
</dbReference>
<evidence type="ECO:0000259" key="5">
    <source>
        <dbReference type="Pfam" id="PF11935"/>
    </source>
</evidence>
<keyword evidence="2" id="KW-0507">mRNA processing</keyword>
<dbReference type="GeneID" id="27900697"/>
<dbReference type="InterPro" id="IPR021850">
    <property type="entry name" value="Symplekin/Pta1"/>
</dbReference>
<dbReference type="Pfam" id="PF11935">
    <property type="entry name" value="SYMPK_PTA1_N"/>
    <property type="match status" value="1"/>
</dbReference>
<proteinExistence type="predicted"/>
<dbReference type="InterPro" id="IPR016024">
    <property type="entry name" value="ARM-type_fold"/>
</dbReference>
<name>N1QJ37_SPHMS</name>
<dbReference type="OrthoDB" id="331600at2759"/>
<evidence type="ECO:0000256" key="3">
    <source>
        <dbReference type="ARBA" id="ARBA00023242"/>
    </source>
</evidence>
<dbReference type="GO" id="GO:0006397">
    <property type="term" value="P:mRNA processing"/>
    <property type="evidence" value="ECO:0007669"/>
    <property type="project" value="UniProtKB-KW"/>
</dbReference>
<feature type="domain" description="Symplekin/Pta1 N-terminal" evidence="5">
    <location>
        <begin position="93"/>
        <end position="310"/>
    </location>
</feature>
<feature type="region of interest" description="Disordered" evidence="4">
    <location>
        <begin position="418"/>
        <end position="438"/>
    </location>
</feature>
<evidence type="ECO:0000313" key="7">
    <source>
        <dbReference type="Proteomes" id="UP000016931"/>
    </source>
</evidence>
<dbReference type="Gene3D" id="1.25.10.10">
    <property type="entry name" value="Leucine-rich Repeat Variant"/>
    <property type="match status" value="1"/>
</dbReference>
<dbReference type="PANTHER" id="PTHR15245:SF20">
    <property type="entry name" value="SYMPLEKIN"/>
    <property type="match status" value="1"/>
</dbReference>
<dbReference type="SUPFAM" id="SSF48371">
    <property type="entry name" value="ARM repeat"/>
    <property type="match status" value="1"/>
</dbReference>
<dbReference type="STRING" id="692275.N1QJ37"/>
<protein>
    <recommendedName>
        <fullName evidence="5">Symplekin/Pta1 N-terminal domain-containing protein</fullName>
    </recommendedName>
</protein>
<dbReference type="InterPro" id="IPR032460">
    <property type="entry name" value="Symplekin/Pta1_N"/>
</dbReference>
<dbReference type="RefSeq" id="XP_016765316.1">
    <property type="nucleotide sequence ID" value="XM_016903560.1"/>
</dbReference>
<evidence type="ECO:0000256" key="1">
    <source>
        <dbReference type="ARBA" id="ARBA00004123"/>
    </source>
</evidence>
<dbReference type="InterPro" id="IPR011989">
    <property type="entry name" value="ARM-like"/>
</dbReference>
<sequence>MAHAEAAALQNLEAARRIALKDHTLYPQVVPGVITAIAPTASLELRRWGAEFLAETFASQVVTTDEKQQLSLIVLDTLKGYLSRKEMTGEDEDTSVVKSAVQCAASIYPQVFRHTVGNSSDNETWPKIAAIKSSILRRMDTALPGVRICCIKFVAAVVQTQTPGLIADPRRPENNEISLALVPRDHPIIPPANLEAEASGLLDRLLGVLQDNSNDPLIVTATLNALSTLVHRRASISAKILTAVLSFNPLKLVDAGMSGKDKISTRSMTRTTMSFLLNCLKRNPNGAFAIRIQQHIERLKHNLNSAFSDTSNLKRPAPDEPIDGLNDLKRQRVNADITNGTSLLQQQPNGHQPLPAGPVSLAQLWTLTNNQAATAFHVERLPPASVAQLVRALMPAISDQKLTAAINVVRSRWLSLDQHKPDSTLPDSMASTKDVDDDGYDPAAGYSDQVEQSPISIDHGPPNELESDVAMGLFKLPPSLPLSAQERAEYAAATVARVFTILRDLDTEVKAKGKPMQTQHGFNRLATATAIGHDRDGWIILATRLATRTNFDLGGSENKLESPNGDRSMAKKVPTSTLDNALREALLGYVMESFRARIDVAINWLNEEWYSERLLQRRRQEDGEDVEEDDLPTYWRWTLRLLDNMMPLFDVKDGRIIIRLLSEVPAVNRAIFDRVKKIAEDPERIQISTNTLLYLIMFRPPVRQMAIDCAEEMYKENSGARSSVKKVLARWRPGAVEQDAVPTGSG</sequence>
<accession>N1QJ37</accession>
<keyword evidence="3" id="KW-0539">Nucleus</keyword>